<name>A0A922L4U3_DERFA</name>
<evidence type="ECO:0000256" key="1">
    <source>
        <dbReference type="SAM" id="Phobius"/>
    </source>
</evidence>
<dbReference type="AlphaFoldDB" id="A0A922L4U3"/>
<keyword evidence="1" id="KW-0812">Transmembrane</keyword>
<dbReference type="InterPro" id="IPR036179">
    <property type="entry name" value="Ig-like_dom_sf"/>
</dbReference>
<dbReference type="Gene3D" id="2.60.40.10">
    <property type="entry name" value="Immunoglobulins"/>
    <property type="match status" value="1"/>
</dbReference>
<sequence>MFHHHHHHCRYRWWWPPLFYNWIYLLLVITTFIIVDNRTRLLMVESIRILRYFDQHITSIVMYNSNRNDRLYSLKWYRQYNGSYYEFYSYISNSNADHELIIHHKTFPGIRLHLMDGWQIDGQIIRLDQVNVDSEGIYRCEVISDEMFQVDRKDINVTILVPPMEAPRIIYPQKRYRLGELVQLQCVMNTTPISIMKSLSYRIQWYINNVAISPLMNSMKNWTVNVYSYQKINHLNRSKSDLSSSMMISNEMDENKNTLNHEMISLLEFIVGDEHRRWKGSNHFIIGCAAAVSSIESESMKSKHSQINGISKPVIEGLNDEYQIGDLVRVRCWLPANKLAKNVRIEWIINEKYTNIPVKMTKEKKRGGYSVELCFRLANKHLNDQGSFSLKCRSIQKLKIDKVNSAHLTMKNETGESNEEKKTNWPNMLSSFEGAIIPISVILTVIIFG</sequence>
<dbReference type="SUPFAM" id="SSF48726">
    <property type="entry name" value="Immunoglobulin"/>
    <property type="match status" value="1"/>
</dbReference>
<dbReference type="PANTHER" id="PTHR21261">
    <property type="entry name" value="BEAT PROTEIN"/>
    <property type="match status" value="1"/>
</dbReference>
<evidence type="ECO:0008006" key="4">
    <source>
        <dbReference type="Google" id="ProtNLM"/>
    </source>
</evidence>
<gene>
    <name evidence="2" type="ORF">DERF_008915</name>
</gene>
<dbReference type="EMBL" id="ASGP02000003">
    <property type="protein sequence ID" value="KAH9518323.1"/>
    <property type="molecule type" value="Genomic_DNA"/>
</dbReference>
<accession>A0A922L4U3</accession>
<evidence type="ECO:0000313" key="3">
    <source>
        <dbReference type="Proteomes" id="UP000790347"/>
    </source>
</evidence>
<dbReference type="InterPro" id="IPR013783">
    <property type="entry name" value="Ig-like_fold"/>
</dbReference>
<protein>
    <recommendedName>
        <fullName evidence="4">Ig-like domain-containing protein</fullName>
    </recommendedName>
</protein>
<proteinExistence type="predicted"/>
<dbReference type="PANTHER" id="PTHR21261:SF15">
    <property type="entry name" value="BEATEN PATH IIIA, ISOFORM D-RELATED"/>
    <property type="match status" value="1"/>
</dbReference>
<keyword evidence="1" id="KW-1133">Transmembrane helix</keyword>
<reference evidence="2" key="1">
    <citation type="submission" date="2013-05" db="EMBL/GenBank/DDBJ databases">
        <authorList>
            <person name="Yim A.K.Y."/>
            <person name="Chan T.F."/>
            <person name="Ji K.M."/>
            <person name="Liu X.Y."/>
            <person name="Zhou J.W."/>
            <person name="Li R.Q."/>
            <person name="Yang K.Y."/>
            <person name="Li J."/>
            <person name="Li M."/>
            <person name="Law P.T.W."/>
            <person name="Wu Y.L."/>
            <person name="Cai Z.L."/>
            <person name="Qin H."/>
            <person name="Bao Y."/>
            <person name="Leung R.K.K."/>
            <person name="Ng P.K.S."/>
            <person name="Zou J."/>
            <person name="Zhong X.J."/>
            <person name="Ran P.X."/>
            <person name="Zhong N.S."/>
            <person name="Liu Z.G."/>
            <person name="Tsui S.K.W."/>
        </authorList>
    </citation>
    <scope>NUCLEOTIDE SEQUENCE</scope>
    <source>
        <strain evidence="2">Derf</strain>
        <tissue evidence="2">Whole organism</tissue>
    </source>
</reference>
<organism evidence="2 3">
    <name type="scientific">Dermatophagoides farinae</name>
    <name type="common">American house dust mite</name>
    <dbReference type="NCBI Taxonomy" id="6954"/>
    <lineage>
        <taxon>Eukaryota</taxon>
        <taxon>Metazoa</taxon>
        <taxon>Ecdysozoa</taxon>
        <taxon>Arthropoda</taxon>
        <taxon>Chelicerata</taxon>
        <taxon>Arachnida</taxon>
        <taxon>Acari</taxon>
        <taxon>Acariformes</taxon>
        <taxon>Sarcoptiformes</taxon>
        <taxon>Astigmata</taxon>
        <taxon>Psoroptidia</taxon>
        <taxon>Analgoidea</taxon>
        <taxon>Pyroglyphidae</taxon>
        <taxon>Dermatophagoidinae</taxon>
        <taxon>Dermatophagoides</taxon>
    </lineage>
</organism>
<feature type="transmembrane region" description="Helical" evidence="1">
    <location>
        <begin position="18"/>
        <end position="35"/>
    </location>
</feature>
<keyword evidence="3" id="KW-1185">Reference proteome</keyword>
<keyword evidence="1" id="KW-0472">Membrane</keyword>
<comment type="caution">
    <text evidence="2">The sequence shown here is derived from an EMBL/GenBank/DDBJ whole genome shotgun (WGS) entry which is preliminary data.</text>
</comment>
<evidence type="ECO:0000313" key="2">
    <source>
        <dbReference type="EMBL" id="KAH9518323.1"/>
    </source>
</evidence>
<dbReference type="Proteomes" id="UP000790347">
    <property type="component" value="Unassembled WGS sequence"/>
</dbReference>
<reference evidence="2" key="2">
    <citation type="journal article" date="2022" name="Res Sq">
        <title>Comparative Genomics Reveals Insights into the Divergent Evolution of Astigmatic Mites and Household Pest Adaptations.</title>
        <authorList>
            <person name="Xiong Q."/>
            <person name="Wan A.T.-Y."/>
            <person name="Liu X.-Y."/>
            <person name="Fung C.S.-H."/>
            <person name="Xiao X."/>
            <person name="Malainual N."/>
            <person name="Hou J."/>
            <person name="Wang L."/>
            <person name="Wang M."/>
            <person name="Yang K."/>
            <person name="Cui Y."/>
            <person name="Leung E."/>
            <person name="Nong W."/>
            <person name="Shin S.-K."/>
            <person name="Au S."/>
            <person name="Jeong K.Y."/>
            <person name="Chew F.T."/>
            <person name="Hui J."/>
            <person name="Leung T.F."/>
            <person name="Tungtrongchitr A."/>
            <person name="Zhong N."/>
            <person name="Liu Z."/>
            <person name="Tsui S."/>
        </authorList>
    </citation>
    <scope>NUCLEOTIDE SEQUENCE</scope>
    <source>
        <strain evidence="2">Derf</strain>
        <tissue evidence="2">Whole organism</tissue>
    </source>
</reference>